<evidence type="ECO:0000313" key="2">
    <source>
        <dbReference type="EMBL" id="OWM89914.1"/>
    </source>
</evidence>
<proteinExistence type="predicted"/>
<protein>
    <submittedName>
        <fullName evidence="2">Uncharacterized protein</fullName>
    </submittedName>
</protein>
<accession>A0A218XY55</accession>
<organism evidence="2 3">
    <name type="scientific">Punica granatum</name>
    <name type="common">Pomegranate</name>
    <dbReference type="NCBI Taxonomy" id="22663"/>
    <lineage>
        <taxon>Eukaryota</taxon>
        <taxon>Viridiplantae</taxon>
        <taxon>Streptophyta</taxon>
        <taxon>Embryophyta</taxon>
        <taxon>Tracheophyta</taxon>
        <taxon>Spermatophyta</taxon>
        <taxon>Magnoliopsida</taxon>
        <taxon>eudicotyledons</taxon>
        <taxon>Gunneridae</taxon>
        <taxon>Pentapetalae</taxon>
        <taxon>rosids</taxon>
        <taxon>malvids</taxon>
        <taxon>Myrtales</taxon>
        <taxon>Lythraceae</taxon>
        <taxon>Punica</taxon>
    </lineage>
</organism>
<reference evidence="3" key="1">
    <citation type="journal article" date="2017" name="Plant J.">
        <title>The pomegranate (Punica granatum L.) genome and the genomics of punicalagin biosynthesis.</title>
        <authorList>
            <person name="Qin G."/>
            <person name="Xu C."/>
            <person name="Ming R."/>
            <person name="Tang H."/>
            <person name="Guyot R."/>
            <person name="Kramer E.M."/>
            <person name="Hu Y."/>
            <person name="Yi X."/>
            <person name="Qi Y."/>
            <person name="Xu X."/>
            <person name="Gao Z."/>
            <person name="Pan H."/>
            <person name="Jian J."/>
            <person name="Tian Y."/>
            <person name="Yue Z."/>
            <person name="Xu Y."/>
        </authorList>
    </citation>
    <scope>NUCLEOTIDE SEQUENCE [LARGE SCALE GENOMIC DNA]</scope>
    <source>
        <strain evidence="3">cv. Dabenzi</strain>
    </source>
</reference>
<comment type="caution">
    <text evidence="2">The sequence shown here is derived from an EMBL/GenBank/DDBJ whole genome shotgun (WGS) entry which is preliminary data.</text>
</comment>
<dbReference type="AlphaFoldDB" id="A0A218XY55"/>
<gene>
    <name evidence="2" type="ORF">CDL15_Pgr012551</name>
</gene>
<dbReference type="EMBL" id="MTKT01000661">
    <property type="protein sequence ID" value="OWM89914.1"/>
    <property type="molecule type" value="Genomic_DNA"/>
</dbReference>
<feature type="region of interest" description="Disordered" evidence="1">
    <location>
        <begin position="1"/>
        <end position="49"/>
    </location>
</feature>
<name>A0A218XY55_PUNGR</name>
<evidence type="ECO:0000256" key="1">
    <source>
        <dbReference type="SAM" id="MobiDB-lite"/>
    </source>
</evidence>
<evidence type="ECO:0000313" key="3">
    <source>
        <dbReference type="Proteomes" id="UP000197138"/>
    </source>
</evidence>
<sequence>MCHPGLPLVGAARDPLWPRRRRPALEPPRANETRVAAAEPAGGCGGGGSVTKQCICSPTSHAGSFRCRQHHGEYVWGRRVVRS</sequence>
<dbReference type="Proteomes" id="UP000197138">
    <property type="component" value="Unassembled WGS sequence"/>
</dbReference>